<accession>A0A918QDH6</accession>
<sequence length="70" mass="7606">MTTGRAPWCDGDARTVTTTVVTPVRTGRRRGLDPGRGEHTGAVHLAVGPPCEGVRNVMVAGEYPHRHFRQ</sequence>
<comment type="caution">
    <text evidence="1">The sequence shown here is derived from an EMBL/GenBank/DDBJ whole genome shotgun (WGS) entry which is preliminary data.</text>
</comment>
<evidence type="ECO:0000313" key="1">
    <source>
        <dbReference type="EMBL" id="GGZ40999.1"/>
    </source>
</evidence>
<name>A0A918QDH6_9ACTN</name>
<reference evidence="1" key="2">
    <citation type="submission" date="2020-09" db="EMBL/GenBank/DDBJ databases">
        <authorList>
            <person name="Sun Q."/>
            <person name="Ohkuma M."/>
        </authorList>
    </citation>
    <scope>NUCLEOTIDE SEQUENCE</scope>
    <source>
        <strain evidence="1">JCM 4815</strain>
    </source>
</reference>
<dbReference type="RefSeq" id="WP_189866770.1">
    <property type="nucleotide sequence ID" value="NZ_BMVW01000025.1"/>
</dbReference>
<dbReference type="Proteomes" id="UP000622166">
    <property type="component" value="Unassembled WGS sequence"/>
</dbReference>
<evidence type="ECO:0000313" key="2">
    <source>
        <dbReference type="Proteomes" id="UP000622166"/>
    </source>
</evidence>
<dbReference type="AlphaFoldDB" id="A0A918QDH6"/>
<gene>
    <name evidence="1" type="ORF">GCM10010365_72080</name>
</gene>
<protein>
    <submittedName>
        <fullName evidence="1">Uncharacterized protein</fullName>
    </submittedName>
</protein>
<keyword evidence="2" id="KW-1185">Reference proteome</keyword>
<reference evidence="1" key="1">
    <citation type="journal article" date="2014" name="Int. J. Syst. Evol. Microbiol.">
        <title>Complete genome sequence of Corynebacterium casei LMG S-19264T (=DSM 44701T), isolated from a smear-ripened cheese.</title>
        <authorList>
            <consortium name="US DOE Joint Genome Institute (JGI-PGF)"/>
            <person name="Walter F."/>
            <person name="Albersmeier A."/>
            <person name="Kalinowski J."/>
            <person name="Ruckert C."/>
        </authorList>
    </citation>
    <scope>NUCLEOTIDE SEQUENCE</scope>
    <source>
        <strain evidence="1">JCM 4815</strain>
    </source>
</reference>
<dbReference type="EMBL" id="BMVW01000025">
    <property type="protein sequence ID" value="GGZ40999.1"/>
    <property type="molecule type" value="Genomic_DNA"/>
</dbReference>
<proteinExistence type="predicted"/>
<organism evidence="1 2">
    <name type="scientific">Streptomyces poonensis</name>
    <dbReference type="NCBI Taxonomy" id="68255"/>
    <lineage>
        <taxon>Bacteria</taxon>
        <taxon>Bacillati</taxon>
        <taxon>Actinomycetota</taxon>
        <taxon>Actinomycetes</taxon>
        <taxon>Kitasatosporales</taxon>
        <taxon>Streptomycetaceae</taxon>
        <taxon>Streptomyces</taxon>
    </lineage>
</organism>